<dbReference type="EMBL" id="BOMM01000052">
    <property type="protein sequence ID" value="GIE14179.1"/>
    <property type="molecule type" value="Genomic_DNA"/>
</dbReference>
<name>A0A919MGT1_9ACTN</name>
<evidence type="ECO:0000259" key="1">
    <source>
        <dbReference type="Pfam" id="PF01078"/>
    </source>
</evidence>
<dbReference type="InterPro" id="IPR027417">
    <property type="entry name" value="P-loop_NTPase"/>
</dbReference>
<evidence type="ECO:0000313" key="4">
    <source>
        <dbReference type="Proteomes" id="UP000598174"/>
    </source>
</evidence>
<dbReference type="PANTHER" id="PTHR32039">
    <property type="entry name" value="MAGNESIUM-CHELATASE SUBUNIT CHLI"/>
    <property type="match status" value="1"/>
</dbReference>
<accession>A0A919MGT1</accession>
<comment type="caution">
    <text evidence="3">The sequence shown here is derived from an EMBL/GenBank/DDBJ whole genome shotgun (WGS) entry which is preliminary data.</text>
</comment>
<proteinExistence type="predicted"/>
<dbReference type="SUPFAM" id="SSF52540">
    <property type="entry name" value="P-loop containing nucleoside triphosphate hydrolases"/>
    <property type="match status" value="1"/>
</dbReference>
<protein>
    <recommendedName>
        <fullName evidence="5">Magnesium chelatase family protein</fullName>
    </recommendedName>
</protein>
<dbReference type="AlphaFoldDB" id="A0A919MGT1"/>
<dbReference type="GO" id="GO:0005524">
    <property type="term" value="F:ATP binding"/>
    <property type="evidence" value="ECO:0007669"/>
    <property type="project" value="InterPro"/>
</dbReference>
<organism evidence="3 4">
    <name type="scientific">Paractinoplanes ferrugineus</name>
    <dbReference type="NCBI Taxonomy" id="113564"/>
    <lineage>
        <taxon>Bacteria</taxon>
        <taxon>Bacillati</taxon>
        <taxon>Actinomycetota</taxon>
        <taxon>Actinomycetes</taxon>
        <taxon>Micromonosporales</taxon>
        <taxon>Micromonosporaceae</taxon>
        <taxon>Paractinoplanes</taxon>
    </lineage>
</organism>
<dbReference type="Pfam" id="PF01078">
    <property type="entry name" value="Mg_chelatase"/>
    <property type="match status" value="1"/>
</dbReference>
<dbReference type="Pfam" id="PF13541">
    <property type="entry name" value="ChlI"/>
    <property type="match status" value="1"/>
</dbReference>
<dbReference type="InterPro" id="IPR020568">
    <property type="entry name" value="Ribosomal_Su5_D2-typ_SF"/>
</dbReference>
<feature type="domain" description="Mg chelatase-related protein C-terminal" evidence="2">
    <location>
        <begin position="401"/>
        <end position="496"/>
    </location>
</feature>
<keyword evidence="4" id="KW-1185">Reference proteome</keyword>
<dbReference type="PANTHER" id="PTHR32039:SF7">
    <property type="entry name" value="COMPETENCE PROTEIN COMM"/>
    <property type="match status" value="1"/>
</dbReference>
<dbReference type="InterPro" id="IPR014721">
    <property type="entry name" value="Ribsml_uS5_D2-typ_fold_subgr"/>
</dbReference>
<gene>
    <name evidence="3" type="ORF">Afe05nite_60190</name>
</gene>
<dbReference type="Proteomes" id="UP000598174">
    <property type="component" value="Unassembled WGS sequence"/>
</dbReference>
<reference evidence="3" key="1">
    <citation type="submission" date="2021-01" db="EMBL/GenBank/DDBJ databases">
        <title>Whole genome shotgun sequence of Actinoplanes ferrugineus NBRC 15555.</title>
        <authorList>
            <person name="Komaki H."/>
            <person name="Tamura T."/>
        </authorList>
    </citation>
    <scope>NUCLEOTIDE SEQUENCE</scope>
    <source>
        <strain evidence="3">NBRC 15555</strain>
    </source>
</reference>
<sequence>MTALSLATLTPDGGVCREVLVQVSAMPGGRSLIAVGQDGTSYPELRDRVYAGITNTRLTWPDLHVHITLTPPESEWGSGPVHPSTDLAVTAAVLAATGHLPSTALNETMLLGEVGLDGAVRPVPDTLALVATAADQGYRTVVVPAANARHAILVPGMHVVAVQSLSELVTWATTGMEPALPALHADGASAGDGAAQAAPDFLPPWLSPARFALEVAAAGRHHLNLTVAPEVPVPLIGECLRSLLPDLDDRQAVEVSALYAAEGHQVDALLRRPPLQVPGPATSVTTMIGGRRPGVASLAHRGVLLLHNAPDFAPEVLHALRQPLDHQIVQVVRARGIMTFPADVQLVATSRPCPCSTAHSRTGGCSAPARRRYRNQLHSIADRLAITVGIDAGASDDASDGESSATIAARVVAARAAAAERWAPQGCSTNAKVPLEVLQQPAFRLPVPATSNLRRMVDVGQLSIRAYRAVLQLAWTVSDLHGTGQPDKGAVDTAVNLYLPGRHTH</sequence>
<evidence type="ECO:0000313" key="3">
    <source>
        <dbReference type="EMBL" id="GIE14179.1"/>
    </source>
</evidence>
<feature type="domain" description="Magnesium chelatase ChlI-like catalytic" evidence="1">
    <location>
        <begin position="209"/>
        <end position="392"/>
    </location>
</feature>
<dbReference type="Gene3D" id="3.40.50.300">
    <property type="entry name" value="P-loop containing nucleotide triphosphate hydrolases"/>
    <property type="match status" value="1"/>
</dbReference>
<dbReference type="Pfam" id="PF13335">
    <property type="entry name" value="Mg_chelatase_C"/>
    <property type="match status" value="1"/>
</dbReference>
<dbReference type="SUPFAM" id="SSF54211">
    <property type="entry name" value="Ribosomal protein S5 domain 2-like"/>
    <property type="match status" value="1"/>
</dbReference>
<dbReference type="RefSeq" id="WP_203820594.1">
    <property type="nucleotide sequence ID" value="NZ_BAAABP010000015.1"/>
</dbReference>
<dbReference type="InterPro" id="IPR045006">
    <property type="entry name" value="CHLI-like"/>
</dbReference>
<dbReference type="Gene3D" id="3.30.230.10">
    <property type="match status" value="1"/>
</dbReference>
<dbReference type="InterPro" id="IPR025158">
    <property type="entry name" value="Mg_chelat-rel_C"/>
</dbReference>
<dbReference type="InterPro" id="IPR000523">
    <property type="entry name" value="Mg_chelatse_chII-like_cat_dom"/>
</dbReference>
<evidence type="ECO:0008006" key="5">
    <source>
        <dbReference type="Google" id="ProtNLM"/>
    </source>
</evidence>
<evidence type="ECO:0000259" key="2">
    <source>
        <dbReference type="Pfam" id="PF13335"/>
    </source>
</evidence>